<reference evidence="3 4" key="1">
    <citation type="submission" date="2019-07" db="EMBL/GenBank/DDBJ databases">
        <authorList>
            <person name="Kim J."/>
        </authorList>
    </citation>
    <scope>NUCLEOTIDE SEQUENCE [LARGE SCALE GENOMIC DNA]</scope>
    <source>
        <strain evidence="4">dk17</strain>
    </source>
</reference>
<dbReference type="InterPro" id="IPR001789">
    <property type="entry name" value="Sig_transdc_resp-reg_receiver"/>
</dbReference>
<evidence type="ECO:0000259" key="2">
    <source>
        <dbReference type="PROSITE" id="PS50110"/>
    </source>
</evidence>
<feature type="modified residue" description="4-aspartylphosphate" evidence="1">
    <location>
        <position position="60"/>
    </location>
</feature>
<dbReference type="RefSeq" id="WP_146380900.1">
    <property type="nucleotide sequence ID" value="NZ_VOEJ01000002.1"/>
</dbReference>
<gene>
    <name evidence="3" type="ORF">FPZ43_05735</name>
</gene>
<organism evidence="3 4">
    <name type="scientific">Mucilaginibacter pallidiroseus</name>
    <dbReference type="NCBI Taxonomy" id="2599295"/>
    <lineage>
        <taxon>Bacteria</taxon>
        <taxon>Pseudomonadati</taxon>
        <taxon>Bacteroidota</taxon>
        <taxon>Sphingobacteriia</taxon>
        <taxon>Sphingobacteriales</taxon>
        <taxon>Sphingobacteriaceae</taxon>
        <taxon>Mucilaginibacter</taxon>
    </lineage>
</organism>
<dbReference type="Gene3D" id="3.40.50.2300">
    <property type="match status" value="1"/>
</dbReference>
<proteinExistence type="predicted"/>
<dbReference type="PANTHER" id="PTHR44520">
    <property type="entry name" value="RESPONSE REGULATOR RCP1-RELATED"/>
    <property type="match status" value="1"/>
</dbReference>
<dbReference type="SMART" id="SM00448">
    <property type="entry name" value="REC"/>
    <property type="match status" value="1"/>
</dbReference>
<dbReference type="InterPro" id="IPR011006">
    <property type="entry name" value="CheY-like_superfamily"/>
</dbReference>
<dbReference type="SUPFAM" id="SSF52172">
    <property type="entry name" value="CheY-like"/>
    <property type="match status" value="1"/>
</dbReference>
<dbReference type="InterPro" id="IPR052893">
    <property type="entry name" value="TCS_response_regulator"/>
</dbReference>
<dbReference type="GO" id="GO:0000160">
    <property type="term" value="P:phosphorelay signal transduction system"/>
    <property type="evidence" value="ECO:0007669"/>
    <property type="project" value="InterPro"/>
</dbReference>
<dbReference type="EMBL" id="VOEJ01000002">
    <property type="protein sequence ID" value="TWR30442.1"/>
    <property type="molecule type" value="Genomic_DNA"/>
</dbReference>
<evidence type="ECO:0000256" key="1">
    <source>
        <dbReference type="PROSITE-ProRule" id="PRU00169"/>
    </source>
</evidence>
<keyword evidence="1" id="KW-0597">Phosphoprotein</keyword>
<dbReference type="OrthoDB" id="1121174at2"/>
<dbReference type="PROSITE" id="PS50110">
    <property type="entry name" value="RESPONSE_REGULATORY"/>
    <property type="match status" value="1"/>
</dbReference>
<protein>
    <submittedName>
        <fullName evidence="3">Response regulator</fullName>
    </submittedName>
</protein>
<name>A0A563UGD7_9SPHI</name>
<keyword evidence="4" id="KW-1185">Reference proteome</keyword>
<evidence type="ECO:0000313" key="3">
    <source>
        <dbReference type="EMBL" id="TWR30442.1"/>
    </source>
</evidence>
<dbReference type="PANTHER" id="PTHR44520:SF2">
    <property type="entry name" value="RESPONSE REGULATOR RCP1"/>
    <property type="match status" value="1"/>
</dbReference>
<sequence>MPVRFKTCLLIDDNYIDNFVTRKILESGNFAETIVVHQSPTEAIEALQNGSVVPDVIFLDIRMPQMSGFEFLHEFEKIHMENKEAVKIFMLSSSLDPTDMSKSTQNKYVAQFIHKPLTHQALEELIA</sequence>
<accession>A0A563UGD7</accession>
<dbReference type="Proteomes" id="UP000320042">
    <property type="component" value="Unassembled WGS sequence"/>
</dbReference>
<comment type="caution">
    <text evidence="3">The sequence shown here is derived from an EMBL/GenBank/DDBJ whole genome shotgun (WGS) entry which is preliminary data.</text>
</comment>
<dbReference type="Pfam" id="PF00072">
    <property type="entry name" value="Response_reg"/>
    <property type="match status" value="1"/>
</dbReference>
<evidence type="ECO:0000313" key="4">
    <source>
        <dbReference type="Proteomes" id="UP000320042"/>
    </source>
</evidence>
<feature type="domain" description="Response regulatory" evidence="2">
    <location>
        <begin position="7"/>
        <end position="127"/>
    </location>
</feature>
<dbReference type="AlphaFoldDB" id="A0A563UGD7"/>